<sequence length="163" mass="17146">MTLDEMSSATLVVGGSFYSCVLLAVASGVTCSWPTSKDGVKKVYTTAVLAAPAVATTVHHVPAVSKATRVVSYQSAYPGVPHTVAKVSSYTPAATAVHTVHASVPTAVVHHAPSYAVHAAVPATVAGVVHHAPSYTYGYYPDHYSYGPRYDYHPVRYAYGVTH</sequence>
<dbReference type="EMBL" id="JABSTV010001250">
    <property type="protein sequence ID" value="KAH7957793.1"/>
    <property type="molecule type" value="Genomic_DNA"/>
</dbReference>
<dbReference type="Proteomes" id="UP000821837">
    <property type="component" value="Unassembled WGS sequence"/>
</dbReference>
<proteinExistence type="predicted"/>
<organism evidence="1 2">
    <name type="scientific">Rhipicephalus sanguineus</name>
    <name type="common">Brown dog tick</name>
    <name type="synonym">Ixodes sanguineus</name>
    <dbReference type="NCBI Taxonomy" id="34632"/>
    <lineage>
        <taxon>Eukaryota</taxon>
        <taxon>Metazoa</taxon>
        <taxon>Ecdysozoa</taxon>
        <taxon>Arthropoda</taxon>
        <taxon>Chelicerata</taxon>
        <taxon>Arachnida</taxon>
        <taxon>Acari</taxon>
        <taxon>Parasitiformes</taxon>
        <taxon>Ixodida</taxon>
        <taxon>Ixodoidea</taxon>
        <taxon>Ixodidae</taxon>
        <taxon>Rhipicephalinae</taxon>
        <taxon>Rhipicephalus</taxon>
        <taxon>Rhipicephalus</taxon>
    </lineage>
</organism>
<evidence type="ECO:0000313" key="2">
    <source>
        <dbReference type="Proteomes" id="UP000821837"/>
    </source>
</evidence>
<protein>
    <submittedName>
        <fullName evidence="1">Uncharacterized protein</fullName>
    </submittedName>
</protein>
<gene>
    <name evidence="1" type="ORF">HPB52_022675</name>
</gene>
<name>A0A9D4PY58_RHISA</name>
<keyword evidence="2" id="KW-1185">Reference proteome</keyword>
<reference evidence="1" key="1">
    <citation type="journal article" date="2020" name="Cell">
        <title>Large-Scale Comparative Analyses of Tick Genomes Elucidate Their Genetic Diversity and Vector Capacities.</title>
        <authorList>
            <consortium name="Tick Genome and Microbiome Consortium (TIGMIC)"/>
            <person name="Jia N."/>
            <person name="Wang J."/>
            <person name="Shi W."/>
            <person name="Du L."/>
            <person name="Sun Y."/>
            <person name="Zhan W."/>
            <person name="Jiang J.F."/>
            <person name="Wang Q."/>
            <person name="Zhang B."/>
            <person name="Ji P."/>
            <person name="Bell-Sakyi L."/>
            <person name="Cui X.M."/>
            <person name="Yuan T.T."/>
            <person name="Jiang B.G."/>
            <person name="Yang W.F."/>
            <person name="Lam T.T."/>
            <person name="Chang Q.C."/>
            <person name="Ding S.J."/>
            <person name="Wang X.J."/>
            <person name="Zhu J.G."/>
            <person name="Ruan X.D."/>
            <person name="Zhao L."/>
            <person name="Wei J.T."/>
            <person name="Ye R.Z."/>
            <person name="Que T.C."/>
            <person name="Du C.H."/>
            <person name="Zhou Y.H."/>
            <person name="Cheng J.X."/>
            <person name="Dai P.F."/>
            <person name="Guo W.B."/>
            <person name="Han X.H."/>
            <person name="Huang E.J."/>
            <person name="Li L.F."/>
            <person name="Wei W."/>
            <person name="Gao Y.C."/>
            <person name="Liu J.Z."/>
            <person name="Shao H.Z."/>
            <person name="Wang X."/>
            <person name="Wang C.C."/>
            <person name="Yang T.C."/>
            <person name="Huo Q.B."/>
            <person name="Li W."/>
            <person name="Chen H.Y."/>
            <person name="Chen S.E."/>
            <person name="Zhou L.G."/>
            <person name="Ni X.B."/>
            <person name="Tian J.H."/>
            <person name="Sheng Y."/>
            <person name="Liu T."/>
            <person name="Pan Y.S."/>
            <person name="Xia L.Y."/>
            <person name="Li J."/>
            <person name="Zhao F."/>
            <person name="Cao W.C."/>
        </authorList>
    </citation>
    <scope>NUCLEOTIDE SEQUENCE</scope>
    <source>
        <strain evidence="1">Rsan-2018</strain>
    </source>
</reference>
<accession>A0A9D4PY58</accession>
<comment type="caution">
    <text evidence="1">The sequence shown here is derived from an EMBL/GenBank/DDBJ whole genome shotgun (WGS) entry which is preliminary data.</text>
</comment>
<evidence type="ECO:0000313" key="1">
    <source>
        <dbReference type="EMBL" id="KAH7957793.1"/>
    </source>
</evidence>
<dbReference type="AlphaFoldDB" id="A0A9D4PY58"/>
<reference evidence="1" key="2">
    <citation type="submission" date="2021-09" db="EMBL/GenBank/DDBJ databases">
        <authorList>
            <person name="Jia N."/>
            <person name="Wang J."/>
            <person name="Shi W."/>
            <person name="Du L."/>
            <person name="Sun Y."/>
            <person name="Zhan W."/>
            <person name="Jiang J."/>
            <person name="Wang Q."/>
            <person name="Zhang B."/>
            <person name="Ji P."/>
            <person name="Sakyi L.B."/>
            <person name="Cui X."/>
            <person name="Yuan T."/>
            <person name="Jiang B."/>
            <person name="Yang W."/>
            <person name="Lam T.T.-Y."/>
            <person name="Chang Q."/>
            <person name="Ding S."/>
            <person name="Wang X."/>
            <person name="Zhu J."/>
            <person name="Ruan X."/>
            <person name="Zhao L."/>
            <person name="Wei J."/>
            <person name="Que T."/>
            <person name="Du C."/>
            <person name="Cheng J."/>
            <person name="Dai P."/>
            <person name="Han X."/>
            <person name="Huang E."/>
            <person name="Gao Y."/>
            <person name="Liu J."/>
            <person name="Shao H."/>
            <person name="Ye R."/>
            <person name="Li L."/>
            <person name="Wei W."/>
            <person name="Wang X."/>
            <person name="Wang C."/>
            <person name="Huo Q."/>
            <person name="Li W."/>
            <person name="Guo W."/>
            <person name="Chen H."/>
            <person name="Chen S."/>
            <person name="Zhou L."/>
            <person name="Zhou L."/>
            <person name="Ni X."/>
            <person name="Tian J."/>
            <person name="Zhou Y."/>
            <person name="Sheng Y."/>
            <person name="Liu T."/>
            <person name="Pan Y."/>
            <person name="Xia L."/>
            <person name="Li J."/>
            <person name="Zhao F."/>
            <person name="Cao W."/>
        </authorList>
    </citation>
    <scope>NUCLEOTIDE SEQUENCE</scope>
    <source>
        <strain evidence="1">Rsan-2018</strain>
        <tissue evidence="1">Larvae</tissue>
    </source>
</reference>